<dbReference type="SUPFAM" id="SSF47413">
    <property type="entry name" value="lambda repressor-like DNA-binding domains"/>
    <property type="match status" value="1"/>
</dbReference>
<organism evidence="2 3">
    <name type="scientific">Noviherbaspirillum album</name>
    <dbReference type="NCBI Taxonomy" id="3080276"/>
    <lineage>
        <taxon>Bacteria</taxon>
        <taxon>Pseudomonadati</taxon>
        <taxon>Pseudomonadota</taxon>
        <taxon>Betaproteobacteria</taxon>
        <taxon>Burkholderiales</taxon>
        <taxon>Oxalobacteraceae</taxon>
        <taxon>Noviherbaspirillum</taxon>
    </lineage>
</organism>
<evidence type="ECO:0000259" key="1">
    <source>
        <dbReference type="PROSITE" id="PS50943"/>
    </source>
</evidence>
<dbReference type="InterPro" id="IPR001387">
    <property type="entry name" value="Cro/C1-type_HTH"/>
</dbReference>
<evidence type="ECO:0000313" key="3">
    <source>
        <dbReference type="Proteomes" id="UP001352263"/>
    </source>
</evidence>
<gene>
    <name evidence="2" type="ORF">RY831_05585</name>
</gene>
<dbReference type="EMBL" id="JAWIIV010000003">
    <property type="protein sequence ID" value="MEC4718610.1"/>
    <property type="molecule type" value="Genomic_DNA"/>
</dbReference>
<reference evidence="2 3" key="1">
    <citation type="submission" date="2023-10" db="EMBL/GenBank/DDBJ databases">
        <title>Noviherbaspirillum sp. CPCC 100848 genome assembly.</title>
        <authorList>
            <person name="Li X.Y."/>
            <person name="Fang X.M."/>
        </authorList>
    </citation>
    <scope>NUCLEOTIDE SEQUENCE [LARGE SCALE GENOMIC DNA]</scope>
    <source>
        <strain evidence="2 3">CPCC 100848</strain>
    </source>
</reference>
<keyword evidence="3" id="KW-1185">Reference proteome</keyword>
<dbReference type="CDD" id="cd00093">
    <property type="entry name" value="HTH_XRE"/>
    <property type="match status" value="1"/>
</dbReference>
<feature type="domain" description="HTH cro/C1-type" evidence="1">
    <location>
        <begin position="174"/>
        <end position="226"/>
    </location>
</feature>
<dbReference type="RefSeq" id="WP_326505340.1">
    <property type="nucleotide sequence ID" value="NZ_JAWIIV010000003.1"/>
</dbReference>
<evidence type="ECO:0000313" key="2">
    <source>
        <dbReference type="EMBL" id="MEC4718610.1"/>
    </source>
</evidence>
<protein>
    <submittedName>
        <fullName evidence="2">Helix-turn-helix transcriptional regulator</fullName>
    </submittedName>
</protein>
<proteinExistence type="predicted"/>
<name>A0ABU6J4S5_9BURK</name>
<sequence>MPPVPLSSLIPLDSQSYLNISHDPVRGWLYNDWIGYQTVGSVQEGCERILDLMIEHRAFKVLNDNTRVLGIWSGAASWVATDWFPRMRGAGMQRFAWIYSASRFSQISTDTTLSLLDTGASVKVFYETSEAFEWLDQSDQREALMTAWIEQNRREGTPPQVISAVLSHHWTPARAWREHLGISQAQMAARLGISQLEYAARETVLHLNAGHREQIAAVLGVRSELLEV</sequence>
<accession>A0ABU6J4S5</accession>
<comment type="caution">
    <text evidence="2">The sequence shown here is derived from an EMBL/GenBank/DDBJ whole genome shotgun (WGS) entry which is preliminary data.</text>
</comment>
<dbReference type="InterPro" id="IPR010982">
    <property type="entry name" value="Lambda_DNA-bd_dom_sf"/>
</dbReference>
<dbReference type="Proteomes" id="UP001352263">
    <property type="component" value="Unassembled WGS sequence"/>
</dbReference>
<dbReference type="Gene3D" id="1.10.260.40">
    <property type="entry name" value="lambda repressor-like DNA-binding domains"/>
    <property type="match status" value="1"/>
</dbReference>
<dbReference type="PROSITE" id="PS50943">
    <property type="entry name" value="HTH_CROC1"/>
    <property type="match status" value="1"/>
</dbReference>